<accession>A0A836L9K1</accession>
<dbReference type="Pfam" id="PF13812">
    <property type="entry name" value="PPR_3"/>
    <property type="match status" value="2"/>
</dbReference>
<dbReference type="PANTHER" id="PTHR47447:SF24">
    <property type="entry name" value="PENTATRICOPEPTIDE REPEAT-CONTAINING PROTEIN"/>
    <property type="match status" value="1"/>
</dbReference>
<keyword evidence="1" id="KW-0677">Repeat</keyword>
<organism evidence="5 6">
    <name type="scientific">Porcisia hertigi</name>
    <dbReference type="NCBI Taxonomy" id="2761500"/>
    <lineage>
        <taxon>Eukaryota</taxon>
        <taxon>Discoba</taxon>
        <taxon>Euglenozoa</taxon>
        <taxon>Kinetoplastea</taxon>
        <taxon>Metakinetoplastina</taxon>
        <taxon>Trypanosomatida</taxon>
        <taxon>Trypanosomatidae</taxon>
        <taxon>Leishmaniinae</taxon>
        <taxon>Porcisia</taxon>
    </lineage>
</organism>
<keyword evidence="4" id="KW-0812">Transmembrane</keyword>
<keyword evidence="6" id="KW-1185">Reference proteome</keyword>
<dbReference type="RefSeq" id="XP_067756264.1">
    <property type="nucleotide sequence ID" value="XM_067900080.1"/>
</dbReference>
<dbReference type="AlphaFoldDB" id="A0A836L9K1"/>
<protein>
    <recommendedName>
        <fullName evidence="7">Pentatricopeptide repeat-containing protein</fullName>
    </recommendedName>
</protein>
<sequence length="394" mass="43619">MRLSGLPLYTLRYVAATLVQQSRGLVRSKSGALCGAHSGFTSSTTLRSSPPHSEPPPTLVALASSQSSSSAAAGDAARTVAVLSTGSSSPRGPGTATAVCSTESDFHDAEIPLSTPEGVEEAFACSVQARTVGNLHLRRYIDHLPPKDYALALAAVKGAKAAGLRVNASTYESLLASLMNGGQLRASMELYQLMITQRMTPTPNTYAALMELCLQRGMSKACQLLFDDLQKRGVRPSVQNYELMITSLSMEVPPQWRRAIEVFDKISRERKSRITAKTYNALMRVYMNMNPFDWRVVYNCYCEMRNRRPRVQLEWESYLILSEALRKGRAGYVRRGMAYMDAWIAVTPLRSWNFLTGAMVYLALMMLLKTLAGYLVMWYYELSVPSTSDTVLPM</sequence>
<evidence type="ECO:0000256" key="4">
    <source>
        <dbReference type="SAM" id="Phobius"/>
    </source>
</evidence>
<dbReference type="Gene3D" id="1.25.40.10">
    <property type="entry name" value="Tetratricopeptide repeat domain"/>
    <property type="match status" value="1"/>
</dbReference>
<dbReference type="KEGG" id="phet:94290157"/>
<dbReference type="PROSITE" id="PS51375">
    <property type="entry name" value="PPR"/>
    <property type="match status" value="2"/>
</dbReference>
<dbReference type="InterPro" id="IPR002885">
    <property type="entry name" value="PPR_rpt"/>
</dbReference>
<name>A0A836L9K1_9TRYP</name>
<gene>
    <name evidence="5" type="ORF">JKF63_04086</name>
</gene>
<dbReference type="InterPro" id="IPR011990">
    <property type="entry name" value="TPR-like_helical_dom_sf"/>
</dbReference>
<evidence type="ECO:0000256" key="2">
    <source>
        <dbReference type="PROSITE-ProRule" id="PRU00708"/>
    </source>
</evidence>
<dbReference type="EMBL" id="JAFJZO010000026">
    <property type="protein sequence ID" value="KAG5501817.1"/>
    <property type="molecule type" value="Genomic_DNA"/>
</dbReference>
<feature type="compositionally biased region" description="Polar residues" evidence="3">
    <location>
        <begin position="40"/>
        <end position="51"/>
    </location>
</feature>
<keyword evidence="4" id="KW-1133">Transmembrane helix</keyword>
<evidence type="ECO:0000313" key="5">
    <source>
        <dbReference type="EMBL" id="KAG5501817.1"/>
    </source>
</evidence>
<dbReference type="PANTHER" id="PTHR47447">
    <property type="entry name" value="OS03G0856100 PROTEIN"/>
    <property type="match status" value="1"/>
</dbReference>
<feature type="repeat" description="PPR" evidence="2">
    <location>
        <begin position="202"/>
        <end position="236"/>
    </location>
</feature>
<evidence type="ECO:0000313" key="6">
    <source>
        <dbReference type="Proteomes" id="UP000674318"/>
    </source>
</evidence>
<comment type="caution">
    <text evidence="5">The sequence shown here is derived from an EMBL/GenBank/DDBJ whole genome shotgun (WGS) entry which is preliminary data.</text>
</comment>
<feature type="transmembrane region" description="Helical" evidence="4">
    <location>
        <begin position="358"/>
        <end position="380"/>
    </location>
</feature>
<evidence type="ECO:0008006" key="7">
    <source>
        <dbReference type="Google" id="ProtNLM"/>
    </source>
</evidence>
<dbReference type="OrthoDB" id="185373at2759"/>
<dbReference type="GeneID" id="94290157"/>
<reference evidence="5 6" key="1">
    <citation type="submission" date="2021-02" db="EMBL/GenBank/DDBJ databases">
        <title>Porcisia hertigi Genome sequencing and assembly.</title>
        <authorList>
            <person name="Almutairi H."/>
            <person name="Gatherer D."/>
        </authorList>
    </citation>
    <scope>NUCLEOTIDE SEQUENCE [LARGE SCALE GENOMIC DNA]</scope>
    <source>
        <strain evidence="5 6">C119</strain>
    </source>
</reference>
<feature type="region of interest" description="Disordered" evidence="3">
    <location>
        <begin position="40"/>
        <end position="60"/>
    </location>
</feature>
<keyword evidence="4" id="KW-0472">Membrane</keyword>
<evidence type="ECO:0000256" key="3">
    <source>
        <dbReference type="SAM" id="MobiDB-lite"/>
    </source>
</evidence>
<proteinExistence type="predicted"/>
<evidence type="ECO:0000256" key="1">
    <source>
        <dbReference type="ARBA" id="ARBA00022737"/>
    </source>
</evidence>
<dbReference type="Proteomes" id="UP000674318">
    <property type="component" value="Unassembled WGS sequence"/>
</dbReference>
<feature type="repeat" description="PPR" evidence="2">
    <location>
        <begin position="167"/>
        <end position="201"/>
    </location>
</feature>